<sequence length="142" mass="15879">ALKVAIGDDSKGAPPKRESLEDQEQSLWPSKGMRVRVVNETGELKMHHLKTGVVRRRHAARGAVDVALDDSDRMLKMVPQSQLQTFVSETCSRIEVVRGDHRGVIAELVSQNTRRKLATIRLGRGQAQKELEIPLTDVCEFI</sequence>
<comment type="caution">
    <text evidence="2">The sequence shown here is derived from an EMBL/GenBank/DDBJ whole genome shotgun (WGS) entry which is preliminary data.</text>
</comment>
<protein>
    <submittedName>
        <fullName evidence="2">Cyt-b5 protein</fullName>
    </submittedName>
</protein>
<feature type="compositionally biased region" description="Basic and acidic residues" evidence="1">
    <location>
        <begin position="1"/>
        <end position="20"/>
    </location>
</feature>
<accession>A0A812WDI7</accession>
<name>A0A812WDI7_SYMPI</name>
<reference evidence="2" key="1">
    <citation type="submission" date="2021-02" db="EMBL/GenBank/DDBJ databases">
        <authorList>
            <person name="Dougan E. K."/>
            <person name="Rhodes N."/>
            <person name="Thang M."/>
            <person name="Chan C."/>
        </authorList>
    </citation>
    <scope>NUCLEOTIDE SEQUENCE</scope>
</reference>
<proteinExistence type="predicted"/>
<dbReference type="Proteomes" id="UP000649617">
    <property type="component" value="Unassembled WGS sequence"/>
</dbReference>
<gene>
    <name evidence="2" type="primary">Cyt-b5</name>
    <name evidence="2" type="ORF">SPIL2461_LOCUS18122</name>
</gene>
<keyword evidence="3" id="KW-1185">Reference proteome</keyword>
<dbReference type="EMBL" id="CAJNIZ010043605">
    <property type="protein sequence ID" value="CAE7664030.1"/>
    <property type="molecule type" value="Genomic_DNA"/>
</dbReference>
<feature type="non-terminal residue" evidence="2">
    <location>
        <position position="1"/>
    </location>
</feature>
<dbReference type="OrthoDB" id="417882at2759"/>
<feature type="region of interest" description="Disordered" evidence="1">
    <location>
        <begin position="1"/>
        <end position="26"/>
    </location>
</feature>
<evidence type="ECO:0000313" key="3">
    <source>
        <dbReference type="Proteomes" id="UP000649617"/>
    </source>
</evidence>
<evidence type="ECO:0000256" key="1">
    <source>
        <dbReference type="SAM" id="MobiDB-lite"/>
    </source>
</evidence>
<dbReference type="AlphaFoldDB" id="A0A812WDI7"/>
<organism evidence="2 3">
    <name type="scientific">Symbiodinium pilosum</name>
    <name type="common">Dinoflagellate</name>
    <dbReference type="NCBI Taxonomy" id="2952"/>
    <lineage>
        <taxon>Eukaryota</taxon>
        <taxon>Sar</taxon>
        <taxon>Alveolata</taxon>
        <taxon>Dinophyceae</taxon>
        <taxon>Suessiales</taxon>
        <taxon>Symbiodiniaceae</taxon>
        <taxon>Symbiodinium</taxon>
    </lineage>
</organism>
<evidence type="ECO:0000313" key="2">
    <source>
        <dbReference type="EMBL" id="CAE7664030.1"/>
    </source>
</evidence>